<dbReference type="PANTHER" id="PTHR10985">
    <property type="entry name" value="BASIC HELIX-LOOP-HELIX TRANSCRIPTION FACTOR, HES-RELATED"/>
    <property type="match status" value="1"/>
</dbReference>
<dbReference type="SUPFAM" id="SSF158457">
    <property type="entry name" value="Orange domain-like"/>
    <property type="match status" value="1"/>
</dbReference>
<keyword evidence="5" id="KW-0539">Nucleus</keyword>
<accession>B0CMQ5</accession>
<evidence type="ECO:0000256" key="3">
    <source>
        <dbReference type="ARBA" id="ARBA00023125"/>
    </source>
</evidence>
<dbReference type="GO" id="GO:0006355">
    <property type="term" value="P:regulation of DNA-templated transcription"/>
    <property type="evidence" value="ECO:0007669"/>
    <property type="project" value="InterPro"/>
</dbReference>
<evidence type="ECO:0000256" key="4">
    <source>
        <dbReference type="ARBA" id="ARBA00023163"/>
    </source>
</evidence>
<dbReference type="Pfam" id="PF00010">
    <property type="entry name" value="HLH"/>
    <property type="match status" value="1"/>
</dbReference>
<dbReference type="PROSITE" id="PS50888">
    <property type="entry name" value="BHLH"/>
    <property type="match status" value="1"/>
</dbReference>
<dbReference type="SUPFAM" id="SSF47459">
    <property type="entry name" value="HLH, helix-loop-helix DNA-binding domain"/>
    <property type="match status" value="1"/>
</dbReference>
<sequence length="243" mass="27349">MDSKNFVSSTSPPSPLGLRRNSKPLMEKRRRARINASLHQLKVLVLDALKKDSARFSKLEKSDILELTVKHLKSIQGQHMSAAMATDPTVATRFHSGFSECAREVSRYLSSVDNFDESIRGRLLNHLNRCLHQYPPASPPMTHPSHQLYVDTRMCAHSMMTSPIPAHYPPHSMEPSDAVLRGVSPQTSCYSSPPSSMEYTPKMPSSLRDAKIESENNPLLANSESISETKLSPVKRELMWRPW</sequence>
<dbReference type="Gene3D" id="6.10.250.980">
    <property type="match status" value="1"/>
</dbReference>
<dbReference type="AlphaFoldDB" id="B0CMQ5"/>
<evidence type="ECO:0000256" key="1">
    <source>
        <dbReference type="ARBA" id="ARBA00004123"/>
    </source>
</evidence>
<dbReference type="InterPro" id="IPR003650">
    <property type="entry name" value="Orange_dom"/>
</dbReference>
<evidence type="ECO:0000313" key="9">
    <source>
        <dbReference type="EMBL" id="ABD48946.1"/>
    </source>
</evidence>
<dbReference type="EMBL" id="DQ384620">
    <property type="protein sequence ID" value="ABD48946.1"/>
    <property type="molecule type" value="mRNA"/>
</dbReference>
<dbReference type="FunFam" id="4.10.280.10:FF:000009">
    <property type="entry name" value="Transcription factor HES-1"/>
    <property type="match status" value="1"/>
</dbReference>
<feature type="domain" description="BHLH" evidence="7">
    <location>
        <begin position="18"/>
        <end position="75"/>
    </location>
</feature>
<feature type="domain" description="Orange" evidence="8">
    <location>
        <begin position="94"/>
        <end position="127"/>
    </location>
</feature>
<dbReference type="Pfam" id="PF07527">
    <property type="entry name" value="Hairy_orange"/>
    <property type="match status" value="1"/>
</dbReference>
<keyword evidence="3" id="KW-0238">DNA-binding</keyword>
<dbReference type="InterPro" id="IPR050370">
    <property type="entry name" value="HES_HEY"/>
</dbReference>
<proteinExistence type="evidence at transcript level"/>
<name>B0CMQ5_CAPTE</name>
<dbReference type="GO" id="GO:0005634">
    <property type="term" value="C:nucleus"/>
    <property type="evidence" value="ECO:0007669"/>
    <property type="project" value="UniProtKB-SubCell"/>
</dbReference>
<feature type="region of interest" description="Disordered" evidence="6">
    <location>
        <begin position="1"/>
        <end position="25"/>
    </location>
</feature>
<keyword evidence="4" id="KW-0804">Transcription</keyword>
<dbReference type="InterPro" id="IPR036638">
    <property type="entry name" value="HLH_DNA-bd_sf"/>
</dbReference>
<feature type="region of interest" description="Disordered" evidence="6">
    <location>
        <begin position="183"/>
        <end position="207"/>
    </location>
</feature>
<organism evidence="9">
    <name type="scientific">Capitella teleta</name>
    <name type="common">Polychaete worm</name>
    <dbReference type="NCBI Taxonomy" id="283909"/>
    <lineage>
        <taxon>Eukaryota</taxon>
        <taxon>Metazoa</taxon>
        <taxon>Spiralia</taxon>
        <taxon>Lophotrochozoa</taxon>
        <taxon>Annelida</taxon>
        <taxon>Polychaeta</taxon>
        <taxon>Sedentaria</taxon>
        <taxon>Scolecida</taxon>
        <taxon>Capitellidae</taxon>
        <taxon>Capitella</taxon>
    </lineage>
</organism>
<evidence type="ECO:0000256" key="6">
    <source>
        <dbReference type="SAM" id="MobiDB-lite"/>
    </source>
</evidence>
<evidence type="ECO:0000259" key="8">
    <source>
        <dbReference type="PROSITE" id="PS51054"/>
    </source>
</evidence>
<dbReference type="GO" id="GO:0003677">
    <property type="term" value="F:DNA binding"/>
    <property type="evidence" value="ECO:0007669"/>
    <property type="project" value="UniProtKB-KW"/>
</dbReference>
<comment type="subcellular location">
    <subcellularLocation>
        <location evidence="1">Nucleus</location>
    </subcellularLocation>
</comment>
<reference evidence="9" key="1">
    <citation type="submission" date="2006-01" db="EMBL/GenBank/DDBJ databases">
        <authorList>
            <person name="Thamm K."/>
            <person name="Seaver E.C."/>
        </authorList>
    </citation>
    <scope>NUCLEOTIDE SEQUENCE</scope>
</reference>
<protein>
    <submittedName>
        <fullName evidence="9">Hairy protein</fullName>
    </submittedName>
</protein>
<dbReference type="SMART" id="SM00511">
    <property type="entry name" value="ORANGE"/>
    <property type="match status" value="1"/>
</dbReference>
<feature type="compositionally biased region" description="Polar residues" evidence="6">
    <location>
        <begin position="1"/>
        <end position="11"/>
    </location>
</feature>
<evidence type="ECO:0000256" key="5">
    <source>
        <dbReference type="ARBA" id="ARBA00023242"/>
    </source>
</evidence>
<dbReference type="InterPro" id="IPR011598">
    <property type="entry name" value="bHLH_dom"/>
</dbReference>
<dbReference type="Gene3D" id="4.10.280.10">
    <property type="entry name" value="Helix-loop-helix DNA-binding domain"/>
    <property type="match status" value="1"/>
</dbReference>
<dbReference type="PROSITE" id="PS51054">
    <property type="entry name" value="ORANGE"/>
    <property type="match status" value="1"/>
</dbReference>
<dbReference type="GO" id="GO:0046983">
    <property type="term" value="F:protein dimerization activity"/>
    <property type="evidence" value="ECO:0007669"/>
    <property type="project" value="InterPro"/>
</dbReference>
<evidence type="ECO:0000259" key="7">
    <source>
        <dbReference type="PROSITE" id="PS50888"/>
    </source>
</evidence>
<feature type="compositionally biased region" description="Polar residues" evidence="6">
    <location>
        <begin position="184"/>
        <end position="198"/>
    </location>
</feature>
<dbReference type="SMART" id="SM00353">
    <property type="entry name" value="HLH"/>
    <property type="match status" value="1"/>
</dbReference>
<keyword evidence="2" id="KW-0805">Transcription regulation</keyword>
<evidence type="ECO:0000256" key="2">
    <source>
        <dbReference type="ARBA" id="ARBA00023015"/>
    </source>
</evidence>